<evidence type="ECO:0000313" key="1">
    <source>
        <dbReference type="EMBL" id="KAK9011749.1"/>
    </source>
</evidence>
<comment type="caution">
    <text evidence="1">The sequence shown here is derived from an EMBL/GenBank/DDBJ whole genome shotgun (WGS) entry which is preliminary data.</text>
</comment>
<reference evidence="1 2" key="1">
    <citation type="journal article" date="2024" name="G3 (Bethesda)">
        <title>Genome assembly of Hibiscus sabdariffa L. provides insights into metabolisms of medicinal natural products.</title>
        <authorList>
            <person name="Kim T."/>
        </authorList>
    </citation>
    <scope>NUCLEOTIDE SEQUENCE [LARGE SCALE GENOMIC DNA]</scope>
    <source>
        <strain evidence="1">TK-2024</strain>
        <tissue evidence="1">Old leaves</tissue>
    </source>
</reference>
<proteinExistence type="predicted"/>
<accession>A0ABR2RG04</accession>
<dbReference type="Proteomes" id="UP001396334">
    <property type="component" value="Unassembled WGS sequence"/>
</dbReference>
<name>A0ABR2RG04_9ROSI</name>
<organism evidence="1 2">
    <name type="scientific">Hibiscus sabdariffa</name>
    <name type="common">roselle</name>
    <dbReference type="NCBI Taxonomy" id="183260"/>
    <lineage>
        <taxon>Eukaryota</taxon>
        <taxon>Viridiplantae</taxon>
        <taxon>Streptophyta</taxon>
        <taxon>Embryophyta</taxon>
        <taxon>Tracheophyta</taxon>
        <taxon>Spermatophyta</taxon>
        <taxon>Magnoliopsida</taxon>
        <taxon>eudicotyledons</taxon>
        <taxon>Gunneridae</taxon>
        <taxon>Pentapetalae</taxon>
        <taxon>rosids</taxon>
        <taxon>malvids</taxon>
        <taxon>Malvales</taxon>
        <taxon>Malvaceae</taxon>
        <taxon>Malvoideae</taxon>
        <taxon>Hibiscus</taxon>
    </lineage>
</organism>
<sequence>MDLKLAARRGTGGIGVALVVVRYKPFILSVTTDFNWRKSVWVGLNSLKIEAFIWRVFLGRIPVKVELAKIEFGRFFAIPE</sequence>
<evidence type="ECO:0000313" key="2">
    <source>
        <dbReference type="Proteomes" id="UP001396334"/>
    </source>
</evidence>
<gene>
    <name evidence="1" type="ORF">V6N11_039831</name>
</gene>
<keyword evidence="2" id="KW-1185">Reference proteome</keyword>
<evidence type="ECO:0008006" key="3">
    <source>
        <dbReference type="Google" id="ProtNLM"/>
    </source>
</evidence>
<dbReference type="EMBL" id="JBBPBN010000022">
    <property type="protein sequence ID" value="KAK9011749.1"/>
    <property type="molecule type" value="Genomic_DNA"/>
</dbReference>
<protein>
    <recommendedName>
        <fullName evidence="3">Reverse transcriptase zinc-binding domain-containing protein</fullName>
    </recommendedName>
</protein>